<dbReference type="EMBL" id="BPLR01007839">
    <property type="protein sequence ID" value="GIY20094.1"/>
    <property type="molecule type" value="Genomic_DNA"/>
</dbReference>
<evidence type="ECO:0000313" key="2">
    <source>
        <dbReference type="Proteomes" id="UP001054945"/>
    </source>
</evidence>
<sequence>MVLTVGNFNHIIILAGLKQLLEYPRNNRVHVPQRRQEVFTYSPSYQRAFPAHFIKLVAVIATPPGQVNPVPGAASPTYKDGAPVK</sequence>
<comment type="caution">
    <text evidence="1">The sequence shown here is derived from an EMBL/GenBank/DDBJ whole genome shotgun (WGS) entry which is preliminary data.</text>
</comment>
<name>A0AAV4RHV5_CAEEX</name>
<proteinExistence type="predicted"/>
<gene>
    <name evidence="1" type="ORF">CEXT_332271</name>
</gene>
<dbReference type="AlphaFoldDB" id="A0AAV4RHV5"/>
<keyword evidence="2" id="KW-1185">Reference proteome</keyword>
<protein>
    <submittedName>
        <fullName evidence="1">Uncharacterized protein</fullName>
    </submittedName>
</protein>
<accession>A0AAV4RHV5</accession>
<reference evidence="1 2" key="1">
    <citation type="submission" date="2021-06" db="EMBL/GenBank/DDBJ databases">
        <title>Caerostris extrusa draft genome.</title>
        <authorList>
            <person name="Kono N."/>
            <person name="Arakawa K."/>
        </authorList>
    </citation>
    <scope>NUCLEOTIDE SEQUENCE [LARGE SCALE GENOMIC DNA]</scope>
</reference>
<organism evidence="1 2">
    <name type="scientific">Caerostris extrusa</name>
    <name type="common">Bark spider</name>
    <name type="synonym">Caerostris bankana</name>
    <dbReference type="NCBI Taxonomy" id="172846"/>
    <lineage>
        <taxon>Eukaryota</taxon>
        <taxon>Metazoa</taxon>
        <taxon>Ecdysozoa</taxon>
        <taxon>Arthropoda</taxon>
        <taxon>Chelicerata</taxon>
        <taxon>Arachnida</taxon>
        <taxon>Araneae</taxon>
        <taxon>Araneomorphae</taxon>
        <taxon>Entelegynae</taxon>
        <taxon>Araneoidea</taxon>
        <taxon>Araneidae</taxon>
        <taxon>Caerostris</taxon>
    </lineage>
</organism>
<dbReference type="Proteomes" id="UP001054945">
    <property type="component" value="Unassembled WGS sequence"/>
</dbReference>
<evidence type="ECO:0000313" key="1">
    <source>
        <dbReference type="EMBL" id="GIY20094.1"/>
    </source>
</evidence>